<feature type="transmembrane region" description="Helical" evidence="4">
    <location>
        <begin position="247"/>
        <end position="265"/>
    </location>
</feature>
<feature type="region of interest" description="Disordered" evidence="3">
    <location>
        <begin position="1"/>
        <end position="48"/>
    </location>
</feature>
<feature type="transmembrane region" description="Helical" evidence="4">
    <location>
        <begin position="138"/>
        <end position="158"/>
    </location>
</feature>
<evidence type="ECO:0000256" key="2">
    <source>
        <dbReference type="ARBA" id="ARBA00006727"/>
    </source>
</evidence>
<dbReference type="EMBL" id="JAXOVC010000009">
    <property type="protein sequence ID" value="KAK4496837.1"/>
    <property type="molecule type" value="Genomic_DNA"/>
</dbReference>
<dbReference type="Proteomes" id="UP001305779">
    <property type="component" value="Unassembled WGS sequence"/>
</dbReference>
<evidence type="ECO:0000256" key="4">
    <source>
        <dbReference type="SAM" id="Phobius"/>
    </source>
</evidence>
<dbReference type="SUPFAM" id="SSF103473">
    <property type="entry name" value="MFS general substrate transporter"/>
    <property type="match status" value="1"/>
</dbReference>
<organism evidence="6 7">
    <name type="scientific">Zasmidium cellare</name>
    <name type="common">Wine cellar mold</name>
    <name type="synonym">Racodium cellare</name>
    <dbReference type="NCBI Taxonomy" id="395010"/>
    <lineage>
        <taxon>Eukaryota</taxon>
        <taxon>Fungi</taxon>
        <taxon>Dikarya</taxon>
        <taxon>Ascomycota</taxon>
        <taxon>Pezizomycotina</taxon>
        <taxon>Dothideomycetes</taxon>
        <taxon>Dothideomycetidae</taxon>
        <taxon>Mycosphaerellales</taxon>
        <taxon>Mycosphaerellaceae</taxon>
        <taxon>Zasmidium</taxon>
    </lineage>
</organism>
<proteinExistence type="inferred from homology"/>
<gene>
    <name evidence="6" type="ORF">PRZ48_011286</name>
</gene>
<feature type="transmembrane region" description="Helical" evidence="4">
    <location>
        <begin position="271"/>
        <end position="294"/>
    </location>
</feature>
<dbReference type="InterPro" id="IPR036259">
    <property type="entry name" value="MFS_trans_sf"/>
</dbReference>
<evidence type="ECO:0000313" key="7">
    <source>
        <dbReference type="Proteomes" id="UP001305779"/>
    </source>
</evidence>
<dbReference type="PANTHER" id="PTHR11360">
    <property type="entry name" value="MONOCARBOXYLATE TRANSPORTER"/>
    <property type="match status" value="1"/>
</dbReference>
<feature type="transmembrane region" description="Helical" evidence="4">
    <location>
        <begin position="106"/>
        <end position="126"/>
    </location>
</feature>
<name>A0ABR0E5Z5_ZASCE</name>
<comment type="caution">
    <text evidence="6">The sequence shown here is derived from an EMBL/GenBank/DDBJ whole genome shotgun (WGS) entry which is preliminary data.</text>
</comment>
<sequence>MATNDGKEDNLPMSAETTEQGIAETKTAESQKETGDEISPEAARPKVPTQAGSVDHGLICWMQVAASFAMYWQVVLAQGLVVGLGCGLLFIPATGILPQYLVKKRALASLLAAAGSGFGGLIYPIIFRELQPNVGFGWAVRVIAFITLFVGIISNVLGRNKVPPGKPRKIVDMGFFKETALVLVSAGAFFVFMGLFILGYYIGVYALDLRITGNSMAFYLVALMQGSSLVSRVVLSPFADKIGPLNIAIAAVFMSSILTFCWIAIKSEAGLIVFAVLYGCCFGIFLGMAPPAYISLMKGDIRKFGVYLAMGFLITSPGILIGNQISGAILRDDHTFVGLQAFAGALLFVGGCLMISARWASVGWKLCKV</sequence>
<protein>
    <recommendedName>
        <fullName evidence="5">Major facilitator superfamily (MFS) profile domain-containing protein</fullName>
    </recommendedName>
</protein>
<keyword evidence="4" id="KW-1133">Transmembrane helix</keyword>
<dbReference type="InterPro" id="IPR020846">
    <property type="entry name" value="MFS_dom"/>
</dbReference>
<feature type="transmembrane region" description="Helical" evidence="4">
    <location>
        <begin position="337"/>
        <end position="360"/>
    </location>
</feature>
<comment type="subcellular location">
    <subcellularLocation>
        <location evidence="1">Membrane</location>
        <topology evidence="1">Multi-pass membrane protein</topology>
    </subcellularLocation>
</comment>
<dbReference type="Pfam" id="PF07690">
    <property type="entry name" value="MFS_1"/>
    <property type="match status" value="1"/>
</dbReference>
<evidence type="ECO:0000256" key="3">
    <source>
        <dbReference type="SAM" id="MobiDB-lite"/>
    </source>
</evidence>
<accession>A0ABR0E5Z5</accession>
<feature type="transmembrane region" description="Helical" evidence="4">
    <location>
        <begin position="306"/>
        <end position="325"/>
    </location>
</feature>
<dbReference type="InterPro" id="IPR011701">
    <property type="entry name" value="MFS"/>
</dbReference>
<keyword evidence="4" id="KW-0812">Transmembrane</keyword>
<dbReference type="PROSITE" id="PS50850">
    <property type="entry name" value="MFS"/>
    <property type="match status" value="1"/>
</dbReference>
<evidence type="ECO:0000256" key="1">
    <source>
        <dbReference type="ARBA" id="ARBA00004141"/>
    </source>
</evidence>
<feature type="compositionally biased region" description="Basic and acidic residues" evidence="3">
    <location>
        <begin position="1"/>
        <end position="10"/>
    </location>
</feature>
<reference evidence="6 7" key="1">
    <citation type="journal article" date="2023" name="G3 (Bethesda)">
        <title>A chromosome-level genome assembly of Zasmidium syzygii isolated from banana leaves.</title>
        <authorList>
            <person name="van Westerhoven A.C."/>
            <person name="Mehrabi R."/>
            <person name="Talebi R."/>
            <person name="Steentjes M.B.F."/>
            <person name="Corcolon B."/>
            <person name="Chong P.A."/>
            <person name="Kema G.H.J."/>
            <person name="Seidl M.F."/>
        </authorList>
    </citation>
    <scope>NUCLEOTIDE SEQUENCE [LARGE SCALE GENOMIC DNA]</scope>
    <source>
        <strain evidence="6 7">P124</strain>
    </source>
</reference>
<comment type="similarity">
    <text evidence="2">Belongs to the major facilitator superfamily. Monocarboxylate porter (TC 2.A.1.13) family.</text>
</comment>
<dbReference type="Gene3D" id="1.20.1250.20">
    <property type="entry name" value="MFS general substrate transporter like domains"/>
    <property type="match status" value="2"/>
</dbReference>
<keyword evidence="7" id="KW-1185">Reference proteome</keyword>
<feature type="transmembrane region" description="Helical" evidence="4">
    <location>
        <begin position="71"/>
        <end position="94"/>
    </location>
</feature>
<feature type="transmembrane region" description="Helical" evidence="4">
    <location>
        <begin position="179"/>
        <end position="204"/>
    </location>
</feature>
<feature type="domain" description="Major facilitator superfamily (MFS) profile" evidence="5">
    <location>
        <begin position="180"/>
        <end position="369"/>
    </location>
</feature>
<feature type="compositionally biased region" description="Basic and acidic residues" evidence="3">
    <location>
        <begin position="26"/>
        <end position="35"/>
    </location>
</feature>
<feature type="transmembrane region" description="Helical" evidence="4">
    <location>
        <begin position="216"/>
        <end position="235"/>
    </location>
</feature>
<evidence type="ECO:0000313" key="6">
    <source>
        <dbReference type="EMBL" id="KAK4496837.1"/>
    </source>
</evidence>
<keyword evidence="4" id="KW-0472">Membrane</keyword>
<evidence type="ECO:0000259" key="5">
    <source>
        <dbReference type="PROSITE" id="PS50850"/>
    </source>
</evidence>
<dbReference type="InterPro" id="IPR050327">
    <property type="entry name" value="Proton-linked_MCT"/>
</dbReference>
<dbReference type="PANTHER" id="PTHR11360:SF234">
    <property type="entry name" value="MFS-TYPE TRANSPORTER DBAD-RELATED"/>
    <property type="match status" value="1"/>
</dbReference>